<keyword evidence="3" id="KW-1185">Reference proteome</keyword>
<accession>A0AAN9E7U1</accession>
<proteinExistence type="predicted"/>
<evidence type="ECO:0000256" key="1">
    <source>
        <dbReference type="SAM" id="MobiDB-lite"/>
    </source>
</evidence>
<dbReference type="Proteomes" id="UP001372338">
    <property type="component" value="Unassembled WGS sequence"/>
</dbReference>
<evidence type="ECO:0000313" key="2">
    <source>
        <dbReference type="EMBL" id="KAK7247391.1"/>
    </source>
</evidence>
<reference evidence="2 3" key="1">
    <citation type="submission" date="2024-01" db="EMBL/GenBank/DDBJ databases">
        <title>The genomes of 5 underutilized Papilionoideae crops provide insights into root nodulation and disease resistanc.</title>
        <authorList>
            <person name="Yuan L."/>
        </authorList>
    </citation>
    <scope>NUCLEOTIDE SEQUENCE [LARGE SCALE GENOMIC DNA]</scope>
    <source>
        <strain evidence="2">ZHUSHIDOU_FW_LH</strain>
        <tissue evidence="2">Leaf</tissue>
    </source>
</reference>
<dbReference type="PANTHER" id="PTHR34046:SF19">
    <property type="entry name" value="RAPIDLY ELICITED PROTEIN, PUTATIVE-RELATED"/>
    <property type="match status" value="1"/>
</dbReference>
<feature type="compositionally biased region" description="Low complexity" evidence="1">
    <location>
        <begin position="37"/>
        <end position="52"/>
    </location>
</feature>
<feature type="region of interest" description="Disordered" evidence="1">
    <location>
        <begin position="17"/>
        <end position="52"/>
    </location>
</feature>
<evidence type="ECO:0000313" key="3">
    <source>
        <dbReference type="Proteomes" id="UP001372338"/>
    </source>
</evidence>
<sequence>MTNEIYISNDRLHVRDKLSKLNNNKPTATDPFPPSPSASSSASPLHFSSSSSNYVSPAYLRRHRRHASHVTDSVSYMISFNVGLKKSKSVAFAPRNRLREREVNRDNRGSKKDGFWSKLLKLAKKDTHSCIPGPRGREGVSHVKGLI</sequence>
<feature type="region of interest" description="Disordered" evidence="1">
    <location>
        <begin position="127"/>
        <end position="147"/>
    </location>
</feature>
<dbReference type="AlphaFoldDB" id="A0AAN9E7U1"/>
<gene>
    <name evidence="2" type="ORF">RIF29_42274</name>
</gene>
<dbReference type="PANTHER" id="PTHR34046">
    <property type="entry name" value="OS06G0218800 PROTEIN"/>
    <property type="match status" value="1"/>
</dbReference>
<name>A0AAN9E7U1_CROPI</name>
<organism evidence="2 3">
    <name type="scientific">Crotalaria pallida</name>
    <name type="common">Smooth rattlebox</name>
    <name type="synonym">Crotalaria striata</name>
    <dbReference type="NCBI Taxonomy" id="3830"/>
    <lineage>
        <taxon>Eukaryota</taxon>
        <taxon>Viridiplantae</taxon>
        <taxon>Streptophyta</taxon>
        <taxon>Embryophyta</taxon>
        <taxon>Tracheophyta</taxon>
        <taxon>Spermatophyta</taxon>
        <taxon>Magnoliopsida</taxon>
        <taxon>eudicotyledons</taxon>
        <taxon>Gunneridae</taxon>
        <taxon>Pentapetalae</taxon>
        <taxon>rosids</taxon>
        <taxon>fabids</taxon>
        <taxon>Fabales</taxon>
        <taxon>Fabaceae</taxon>
        <taxon>Papilionoideae</taxon>
        <taxon>50 kb inversion clade</taxon>
        <taxon>genistoids sensu lato</taxon>
        <taxon>core genistoids</taxon>
        <taxon>Crotalarieae</taxon>
        <taxon>Crotalaria</taxon>
    </lineage>
</organism>
<protein>
    <submittedName>
        <fullName evidence="2">Uncharacterized protein</fullName>
    </submittedName>
</protein>
<comment type="caution">
    <text evidence="2">The sequence shown here is derived from an EMBL/GenBank/DDBJ whole genome shotgun (WGS) entry which is preliminary data.</text>
</comment>
<dbReference type="EMBL" id="JAYWIO010000008">
    <property type="protein sequence ID" value="KAK7247391.1"/>
    <property type="molecule type" value="Genomic_DNA"/>
</dbReference>